<dbReference type="PANTHER" id="PTHR47245">
    <property type="entry name" value="PEPTIDYLPROLYL ISOMERASE"/>
    <property type="match status" value="1"/>
</dbReference>
<protein>
    <recommendedName>
        <fullName evidence="4">Parvulin-like PPIase</fullName>
        <ecNumber evidence="3">5.2.1.8</ecNumber>
    </recommendedName>
    <alternativeName>
        <fullName evidence="6">Peptidyl-prolyl cis-trans isomerase plp</fullName>
    </alternativeName>
    <alternativeName>
        <fullName evidence="7">Rotamase plp</fullName>
    </alternativeName>
</protein>
<dbReference type="SUPFAM" id="SSF54534">
    <property type="entry name" value="FKBP-like"/>
    <property type="match status" value="1"/>
</dbReference>
<dbReference type="InterPro" id="IPR046357">
    <property type="entry name" value="PPIase_dom_sf"/>
</dbReference>
<gene>
    <name evidence="10" type="ORF">DX908_13010</name>
</gene>
<dbReference type="OrthoDB" id="14196at2"/>
<accession>A0A371RKY6</accession>
<evidence type="ECO:0000313" key="11">
    <source>
        <dbReference type="Proteomes" id="UP000264589"/>
    </source>
</evidence>
<dbReference type="GO" id="GO:0003755">
    <property type="term" value="F:peptidyl-prolyl cis-trans isomerase activity"/>
    <property type="evidence" value="ECO:0007669"/>
    <property type="project" value="UniProtKB-KW"/>
</dbReference>
<comment type="catalytic activity">
    <reaction evidence="1">
        <text>[protein]-peptidylproline (omega=180) = [protein]-peptidylproline (omega=0)</text>
        <dbReference type="Rhea" id="RHEA:16237"/>
        <dbReference type="Rhea" id="RHEA-COMP:10747"/>
        <dbReference type="Rhea" id="RHEA-COMP:10748"/>
        <dbReference type="ChEBI" id="CHEBI:83833"/>
        <dbReference type="ChEBI" id="CHEBI:83834"/>
        <dbReference type="EC" id="5.2.1.8"/>
    </reaction>
</comment>
<dbReference type="InterPro" id="IPR000297">
    <property type="entry name" value="PPIase_PpiC"/>
</dbReference>
<dbReference type="InParanoid" id="A0A371RKY6"/>
<comment type="similarity">
    <text evidence="2">Belongs to the PpiC/parvulin rotamase family.</text>
</comment>
<dbReference type="EMBL" id="QUQO01000001">
    <property type="protein sequence ID" value="RFB06104.1"/>
    <property type="molecule type" value="Genomic_DNA"/>
</dbReference>
<dbReference type="Gene3D" id="3.10.50.40">
    <property type="match status" value="1"/>
</dbReference>
<dbReference type="RefSeq" id="WP_116392737.1">
    <property type="nucleotide sequence ID" value="NZ_QUQO01000001.1"/>
</dbReference>
<proteinExistence type="inferred from homology"/>
<keyword evidence="5 8" id="KW-0697">Rotamase</keyword>
<evidence type="ECO:0000256" key="3">
    <source>
        <dbReference type="ARBA" id="ARBA00013194"/>
    </source>
</evidence>
<evidence type="ECO:0000256" key="4">
    <source>
        <dbReference type="ARBA" id="ARBA00018370"/>
    </source>
</evidence>
<dbReference type="PROSITE" id="PS50198">
    <property type="entry name" value="PPIC_PPIASE_2"/>
    <property type="match status" value="1"/>
</dbReference>
<evidence type="ECO:0000256" key="5">
    <source>
        <dbReference type="ARBA" id="ARBA00023110"/>
    </source>
</evidence>
<name>A0A371RKY6_9PROT</name>
<comment type="caution">
    <text evidence="10">The sequence shown here is derived from an EMBL/GenBank/DDBJ whole genome shotgun (WGS) entry which is preliminary data.</text>
</comment>
<evidence type="ECO:0000256" key="2">
    <source>
        <dbReference type="ARBA" id="ARBA00007656"/>
    </source>
</evidence>
<evidence type="ECO:0000313" key="10">
    <source>
        <dbReference type="EMBL" id="RFB06104.1"/>
    </source>
</evidence>
<organism evidence="10 11">
    <name type="scientific">Parvularcula marina</name>
    <dbReference type="NCBI Taxonomy" id="2292771"/>
    <lineage>
        <taxon>Bacteria</taxon>
        <taxon>Pseudomonadati</taxon>
        <taxon>Pseudomonadota</taxon>
        <taxon>Alphaproteobacteria</taxon>
        <taxon>Parvularculales</taxon>
        <taxon>Parvularculaceae</taxon>
        <taxon>Parvularcula</taxon>
    </lineage>
</organism>
<dbReference type="AlphaFoldDB" id="A0A371RKY6"/>
<sequence>MKKRPSIWTRSGVGPVLGYCGLITHRAVGSVGLRDLVLGAGAMALVLTAAEKAVDGPLAAPAPNPVLEARDPVLIAVGTTPIRLSDARAQAVISQVSDAEELPAPDLFQTGLVGEAADQVALAKLAEARGLEDALEVRAQLALARRRILSSALLDLAVNREVTEDQVRAVYDAEVAAAAADQTLILRRIQVSSMTEAEDILTRLGNGASFSEMARRRSLDMSTRNQGGDLGKVRLSDLPPSIADVLYDLPVGDVSIPVEGQEGWYLLTVDARSEVRLPPFEDVQENIERRLRDEVVTKTIAEARAAVPIRMAGNGLDAGPLPLMSLQSAGRTW</sequence>
<dbReference type="Proteomes" id="UP000264589">
    <property type="component" value="Unassembled WGS sequence"/>
</dbReference>
<evidence type="ECO:0000256" key="8">
    <source>
        <dbReference type="PROSITE-ProRule" id="PRU00278"/>
    </source>
</evidence>
<feature type="domain" description="PpiC" evidence="9">
    <location>
        <begin position="181"/>
        <end position="271"/>
    </location>
</feature>
<dbReference type="InterPro" id="IPR050245">
    <property type="entry name" value="PrsA_foldase"/>
</dbReference>
<evidence type="ECO:0000259" key="9">
    <source>
        <dbReference type="PROSITE" id="PS50198"/>
    </source>
</evidence>
<evidence type="ECO:0000256" key="7">
    <source>
        <dbReference type="ARBA" id="ARBA00031484"/>
    </source>
</evidence>
<keyword evidence="11" id="KW-1185">Reference proteome</keyword>
<reference evidence="10 11" key="1">
    <citation type="submission" date="2018-08" db="EMBL/GenBank/DDBJ databases">
        <title>Parvularcula sp. SM1705, isolated from surface water of the South Sea China.</title>
        <authorList>
            <person name="Sun L."/>
        </authorList>
    </citation>
    <scope>NUCLEOTIDE SEQUENCE [LARGE SCALE GENOMIC DNA]</scope>
    <source>
        <strain evidence="10 11">SM1705</strain>
    </source>
</reference>
<dbReference type="PANTHER" id="PTHR47245:SF2">
    <property type="entry name" value="PEPTIDYL-PROLYL CIS-TRANS ISOMERASE HP_0175-RELATED"/>
    <property type="match status" value="1"/>
</dbReference>
<keyword evidence="8" id="KW-0413">Isomerase</keyword>
<dbReference type="EC" id="5.2.1.8" evidence="3"/>
<evidence type="ECO:0000256" key="1">
    <source>
        <dbReference type="ARBA" id="ARBA00000971"/>
    </source>
</evidence>
<dbReference type="Pfam" id="PF00639">
    <property type="entry name" value="Rotamase"/>
    <property type="match status" value="1"/>
</dbReference>
<evidence type="ECO:0000256" key="6">
    <source>
        <dbReference type="ARBA" id="ARBA00030642"/>
    </source>
</evidence>